<dbReference type="InterPro" id="IPR029442">
    <property type="entry name" value="GyrI-like"/>
</dbReference>
<dbReference type="GO" id="GO:0043565">
    <property type="term" value="F:sequence-specific DNA binding"/>
    <property type="evidence" value="ECO:0007669"/>
    <property type="project" value="InterPro"/>
</dbReference>
<keyword evidence="1" id="KW-0805">Transcription regulation</keyword>
<accession>A0A7W5CDE3</accession>
<dbReference type="SMART" id="SM00342">
    <property type="entry name" value="HTH_ARAC"/>
    <property type="match status" value="1"/>
</dbReference>
<dbReference type="AlphaFoldDB" id="A0A7W5CDE3"/>
<dbReference type="Proteomes" id="UP000518605">
    <property type="component" value="Unassembled WGS sequence"/>
</dbReference>
<keyword evidence="3" id="KW-0804">Transcription</keyword>
<reference evidence="5 6" key="1">
    <citation type="submission" date="2020-08" db="EMBL/GenBank/DDBJ databases">
        <title>Genomic Encyclopedia of Type Strains, Phase III (KMG-III): the genomes of soil and plant-associated and newly described type strains.</title>
        <authorList>
            <person name="Whitman W."/>
        </authorList>
    </citation>
    <scope>NUCLEOTIDE SEQUENCE [LARGE SCALE GENOMIC DNA]</scope>
    <source>
        <strain evidence="5 6">CECT 8234</strain>
    </source>
</reference>
<evidence type="ECO:0000256" key="1">
    <source>
        <dbReference type="ARBA" id="ARBA00023015"/>
    </source>
</evidence>
<keyword evidence="6" id="KW-1185">Reference proteome</keyword>
<dbReference type="SUPFAM" id="SSF55136">
    <property type="entry name" value="Probable bacterial effector-binding domain"/>
    <property type="match status" value="1"/>
</dbReference>
<evidence type="ECO:0000256" key="3">
    <source>
        <dbReference type="ARBA" id="ARBA00023163"/>
    </source>
</evidence>
<dbReference type="Gene3D" id="3.20.80.10">
    <property type="entry name" value="Regulatory factor, effector binding domain"/>
    <property type="match status" value="1"/>
</dbReference>
<dbReference type="InterPro" id="IPR018060">
    <property type="entry name" value="HTH_AraC"/>
</dbReference>
<dbReference type="Pfam" id="PF12833">
    <property type="entry name" value="HTH_18"/>
    <property type="match status" value="1"/>
</dbReference>
<dbReference type="SUPFAM" id="SSF46689">
    <property type="entry name" value="Homeodomain-like"/>
    <property type="match status" value="2"/>
</dbReference>
<sequence>MDYFQAIQRFVDYMEDHLDEEVDMDEAVRRSHISKFHFYRLFKAIIGITVHEYIKRRKLSKSAEHLRNTNDDILMTAVKYGFNSQEVFTRNFKKLFHYPPGKFRSMNEFNWQSSRTNKINIDALKLRIKNFSGKIVVHEEVEIIKDLRLVGIERVTNDNNSFTVIDAMEHFIRDAERILNIVNETVYRVCYDIDQSEEIAQYKELIAVEVTDHSDVPLGMTAKCIEYAKVVTYTHKGMLFTGTEEKIINTYQFLYSYRIPYLEYELTNELLLERYGADFKGPYQEDSKMEISFSIR</sequence>
<gene>
    <name evidence="5" type="ORF">FHS16_005665</name>
</gene>
<evidence type="ECO:0000313" key="5">
    <source>
        <dbReference type="EMBL" id="MBB3155557.1"/>
    </source>
</evidence>
<dbReference type="PANTHER" id="PTHR47504:SF5">
    <property type="entry name" value="RIGHT ORIGIN-BINDING PROTEIN"/>
    <property type="match status" value="1"/>
</dbReference>
<feature type="domain" description="HTH araC/xylS-type" evidence="4">
    <location>
        <begin position="8"/>
        <end position="106"/>
    </location>
</feature>
<evidence type="ECO:0000313" key="6">
    <source>
        <dbReference type="Proteomes" id="UP000518605"/>
    </source>
</evidence>
<dbReference type="EMBL" id="JACHXW010000026">
    <property type="protein sequence ID" value="MBB3155557.1"/>
    <property type="molecule type" value="Genomic_DNA"/>
</dbReference>
<dbReference type="InterPro" id="IPR009057">
    <property type="entry name" value="Homeodomain-like_sf"/>
</dbReference>
<comment type="caution">
    <text evidence="5">The sequence shown here is derived from an EMBL/GenBank/DDBJ whole genome shotgun (WGS) entry which is preliminary data.</text>
</comment>
<dbReference type="Pfam" id="PF06445">
    <property type="entry name" value="GyrI-like"/>
    <property type="match status" value="1"/>
</dbReference>
<keyword evidence="2" id="KW-0238">DNA-binding</keyword>
<dbReference type="InterPro" id="IPR010499">
    <property type="entry name" value="AraC_E-bd"/>
</dbReference>
<protein>
    <submittedName>
        <fullName evidence="5">AraC family transcriptional regulator</fullName>
    </submittedName>
</protein>
<dbReference type="PANTHER" id="PTHR47504">
    <property type="entry name" value="RIGHT ORIGIN-BINDING PROTEIN"/>
    <property type="match status" value="1"/>
</dbReference>
<dbReference type="GO" id="GO:0003700">
    <property type="term" value="F:DNA-binding transcription factor activity"/>
    <property type="evidence" value="ECO:0007669"/>
    <property type="project" value="InterPro"/>
</dbReference>
<name>A0A7W5CDE3_9BACL</name>
<proteinExistence type="predicted"/>
<evidence type="ECO:0000256" key="2">
    <source>
        <dbReference type="ARBA" id="ARBA00023125"/>
    </source>
</evidence>
<dbReference type="InterPro" id="IPR011256">
    <property type="entry name" value="Reg_factor_effector_dom_sf"/>
</dbReference>
<dbReference type="PROSITE" id="PS01124">
    <property type="entry name" value="HTH_ARAC_FAMILY_2"/>
    <property type="match status" value="1"/>
</dbReference>
<organism evidence="5 6">
    <name type="scientific">Paenibacillus endophyticus</name>
    <dbReference type="NCBI Taxonomy" id="1294268"/>
    <lineage>
        <taxon>Bacteria</taxon>
        <taxon>Bacillati</taxon>
        <taxon>Bacillota</taxon>
        <taxon>Bacilli</taxon>
        <taxon>Bacillales</taxon>
        <taxon>Paenibacillaceae</taxon>
        <taxon>Paenibacillus</taxon>
    </lineage>
</organism>
<dbReference type="InterPro" id="IPR050959">
    <property type="entry name" value="MarA-like"/>
</dbReference>
<dbReference type="SMART" id="SM00871">
    <property type="entry name" value="AraC_E_bind"/>
    <property type="match status" value="1"/>
</dbReference>
<dbReference type="Gene3D" id="1.10.10.60">
    <property type="entry name" value="Homeodomain-like"/>
    <property type="match status" value="2"/>
</dbReference>
<dbReference type="RefSeq" id="WP_183570355.1">
    <property type="nucleotide sequence ID" value="NZ_CBCSLB010000026.1"/>
</dbReference>
<evidence type="ECO:0000259" key="4">
    <source>
        <dbReference type="PROSITE" id="PS01124"/>
    </source>
</evidence>